<reference evidence="6 7" key="1">
    <citation type="submission" date="2021-05" db="EMBL/GenBank/DDBJ databases">
        <title>A Polyphasic approach of four new species of the genus Ohtaekwangia: Ohtaekwangia histidinii sp. nov., Ohtaekwangia cretensis sp. nov., Ohtaekwangia indiensis sp. nov., Ohtaekwangia reichenbachii sp. nov. from diverse environment.</title>
        <authorList>
            <person name="Octaviana S."/>
        </authorList>
    </citation>
    <scope>NUCLEOTIDE SEQUENCE [LARGE SCALE GENOMIC DNA]</scope>
    <source>
        <strain evidence="6 7">PWU5</strain>
    </source>
</reference>
<keyword evidence="7" id="KW-1185">Reference proteome</keyword>
<dbReference type="InterPro" id="IPR000866">
    <property type="entry name" value="AhpC/TSA"/>
</dbReference>
<keyword evidence="2" id="KW-0201">Cytochrome c-type biogenesis</keyword>
<evidence type="ECO:0000256" key="2">
    <source>
        <dbReference type="ARBA" id="ARBA00022748"/>
    </source>
</evidence>
<dbReference type="SUPFAM" id="SSF52833">
    <property type="entry name" value="Thioredoxin-like"/>
    <property type="match status" value="1"/>
</dbReference>
<dbReference type="InterPro" id="IPR050553">
    <property type="entry name" value="Thioredoxin_ResA/DsbE_sf"/>
</dbReference>
<sequence length="377" mass="41878">MLVLGFSCSSTSKEESAADEAVVEGWTVVVSGKVGYPQAGGKITIQELNASGAPGWQDTIQLKSNYTYSKTVKLSAPGYYKLTFFDRQQVDFILFKSNVQINVDGNDARGFVEIKGSPEIDVIRQAQSIMAEAERSPTIAKLNEDFTAAVQAKDDAKIAQIQTTYQQEIAKTHEKLAEYLRSQPASLGTINLLQSNVLDKDQYMSTYVAVAEKLKKEWPQYAVAKEFASMVDRMKVLSIGQVAPEISLPDTTGNVVKLSSLKGKYVLVDFWAKWCGPCRQENPNVVRAFQKYKDKGFTVFGVSLDRNKKDWVQAIKQDGLAWTHVSDLKYWQSEAAKTYNITGIPFSLLLDPDGKIIAKNLRGAALDNKLNEIFAKK</sequence>
<comment type="subcellular location">
    <subcellularLocation>
        <location evidence="1">Cell envelope</location>
    </subcellularLocation>
</comment>
<evidence type="ECO:0000259" key="5">
    <source>
        <dbReference type="PROSITE" id="PS51352"/>
    </source>
</evidence>
<dbReference type="GO" id="GO:0016209">
    <property type="term" value="F:antioxidant activity"/>
    <property type="evidence" value="ECO:0007669"/>
    <property type="project" value="InterPro"/>
</dbReference>
<evidence type="ECO:0000256" key="1">
    <source>
        <dbReference type="ARBA" id="ARBA00004196"/>
    </source>
</evidence>
<name>A0AAP2DY41_9BACT</name>
<dbReference type="AlphaFoldDB" id="A0AAP2DY41"/>
<evidence type="ECO:0000256" key="4">
    <source>
        <dbReference type="ARBA" id="ARBA00023284"/>
    </source>
</evidence>
<evidence type="ECO:0000313" key="7">
    <source>
        <dbReference type="Proteomes" id="UP001319080"/>
    </source>
</evidence>
<dbReference type="InterPro" id="IPR036249">
    <property type="entry name" value="Thioredoxin-like_sf"/>
</dbReference>
<dbReference type="Pfam" id="PF00578">
    <property type="entry name" value="AhpC-TSA"/>
    <property type="match status" value="1"/>
</dbReference>
<dbReference type="Proteomes" id="UP001319080">
    <property type="component" value="Unassembled WGS sequence"/>
</dbReference>
<evidence type="ECO:0000256" key="3">
    <source>
        <dbReference type="ARBA" id="ARBA00023157"/>
    </source>
</evidence>
<protein>
    <submittedName>
        <fullName evidence="6">TlpA family protein disulfide reductase</fullName>
    </submittedName>
</protein>
<dbReference type="PANTHER" id="PTHR42852:SF6">
    <property type="entry name" value="THIOL:DISULFIDE INTERCHANGE PROTEIN DSBE"/>
    <property type="match status" value="1"/>
</dbReference>
<comment type="caution">
    <text evidence="6">The sequence shown here is derived from an EMBL/GenBank/DDBJ whole genome shotgun (WGS) entry which is preliminary data.</text>
</comment>
<dbReference type="InterPro" id="IPR013766">
    <property type="entry name" value="Thioredoxin_domain"/>
</dbReference>
<dbReference type="PROSITE" id="PS51352">
    <property type="entry name" value="THIOREDOXIN_2"/>
    <property type="match status" value="1"/>
</dbReference>
<feature type="domain" description="Thioredoxin" evidence="5">
    <location>
        <begin position="237"/>
        <end position="377"/>
    </location>
</feature>
<dbReference type="Gene3D" id="3.40.30.10">
    <property type="entry name" value="Glutaredoxin"/>
    <property type="match status" value="1"/>
</dbReference>
<accession>A0AAP2DY41</accession>
<keyword evidence="4" id="KW-0676">Redox-active center</keyword>
<evidence type="ECO:0000313" key="6">
    <source>
        <dbReference type="EMBL" id="MBT1708534.1"/>
    </source>
</evidence>
<dbReference type="GO" id="GO:0030313">
    <property type="term" value="C:cell envelope"/>
    <property type="evidence" value="ECO:0007669"/>
    <property type="project" value="UniProtKB-SubCell"/>
</dbReference>
<dbReference type="InterPro" id="IPR017937">
    <property type="entry name" value="Thioredoxin_CS"/>
</dbReference>
<dbReference type="GO" id="GO:0016491">
    <property type="term" value="F:oxidoreductase activity"/>
    <property type="evidence" value="ECO:0007669"/>
    <property type="project" value="InterPro"/>
</dbReference>
<organism evidence="6 7">
    <name type="scientific">Dawidia cretensis</name>
    <dbReference type="NCBI Taxonomy" id="2782350"/>
    <lineage>
        <taxon>Bacteria</taxon>
        <taxon>Pseudomonadati</taxon>
        <taxon>Bacteroidota</taxon>
        <taxon>Cytophagia</taxon>
        <taxon>Cytophagales</taxon>
        <taxon>Chryseotaleaceae</taxon>
        <taxon>Dawidia</taxon>
    </lineage>
</organism>
<proteinExistence type="predicted"/>
<dbReference type="CDD" id="cd02966">
    <property type="entry name" value="TlpA_like_family"/>
    <property type="match status" value="1"/>
</dbReference>
<dbReference type="GO" id="GO:0017004">
    <property type="term" value="P:cytochrome complex assembly"/>
    <property type="evidence" value="ECO:0007669"/>
    <property type="project" value="UniProtKB-KW"/>
</dbReference>
<keyword evidence="3" id="KW-1015">Disulfide bond</keyword>
<dbReference type="PANTHER" id="PTHR42852">
    <property type="entry name" value="THIOL:DISULFIDE INTERCHANGE PROTEIN DSBE"/>
    <property type="match status" value="1"/>
</dbReference>
<gene>
    <name evidence="6" type="ORF">KK062_09875</name>
</gene>
<dbReference type="EMBL" id="JAHESE010000007">
    <property type="protein sequence ID" value="MBT1708534.1"/>
    <property type="molecule type" value="Genomic_DNA"/>
</dbReference>
<dbReference type="PROSITE" id="PS00194">
    <property type="entry name" value="THIOREDOXIN_1"/>
    <property type="match status" value="1"/>
</dbReference>